<accession>A0ACB8D6G1</accession>
<dbReference type="Proteomes" id="UP000821865">
    <property type="component" value="Chromosome 3"/>
</dbReference>
<protein>
    <submittedName>
        <fullName evidence="1">Uncharacterized protein</fullName>
    </submittedName>
</protein>
<reference evidence="1" key="1">
    <citation type="submission" date="2020-05" db="EMBL/GenBank/DDBJ databases">
        <title>Large-scale comparative analyses of tick genomes elucidate their genetic diversity and vector capacities.</title>
        <authorList>
            <person name="Jia N."/>
            <person name="Wang J."/>
            <person name="Shi W."/>
            <person name="Du L."/>
            <person name="Sun Y."/>
            <person name="Zhan W."/>
            <person name="Jiang J."/>
            <person name="Wang Q."/>
            <person name="Zhang B."/>
            <person name="Ji P."/>
            <person name="Sakyi L.B."/>
            <person name="Cui X."/>
            <person name="Yuan T."/>
            <person name="Jiang B."/>
            <person name="Yang W."/>
            <person name="Lam T.T.-Y."/>
            <person name="Chang Q."/>
            <person name="Ding S."/>
            <person name="Wang X."/>
            <person name="Zhu J."/>
            <person name="Ruan X."/>
            <person name="Zhao L."/>
            <person name="Wei J."/>
            <person name="Que T."/>
            <person name="Du C."/>
            <person name="Cheng J."/>
            <person name="Dai P."/>
            <person name="Han X."/>
            <person name="Huang E."/>
            <person name="Gao Y."/>
            <person name="Liu J."/>
            <person name="Shao H."/>
            <person name="Ye R."/>
            <person name="Li L."/>
            <person name="Wei W."/>
            <person name="Wang X."/>
            <person name="Wang C."/>
            <person name="Yang T."/>
            <person name="Huo Q."/>
            <person name="Li W."/>
            <person name="Guo W."/>
            <person name="Chen H."/>
            <person name="Zhou L."/>
            <person name="Ni X."/>
            <person name="Tian J."/>
            <person name="Zhou Y."/>
            <person name="Sheng Y."/>
            <person name="Liu T."/>
            <person name="Pan Y."/>
            <person name="Xia L."/>
            <person name="Li J."/>
            <person name="Zhao F."/>
            <person name="Cao W."/>
        </authorList>
    </citation>
    <scope>NUCLEOTIDE SEQUENCE</scope>
    <source>
        <strain evidence="1">Dsil-2018</strain>
    </source>
</reference>
<proteinExistence type="predicted"/>
<evidence type="ECO:0000313" key="2">
    <source>
        <dbReference type="Proteomes" id="UP000821865"/>
    </source>
</evidence>
<gene>
    <name evidence="1" type="ORF">HPB49_014303</name>
</gene>
<dbReference type="EMBL" id="CM023472">
    <property type="protein sequence ID" value="KAH7959849.1"/>
    <property type="molecule type" value="Genomic_DNA"/>
</dbReference>
<comment type="caution">
    <text evidence="1">The sequence shown here is derived from an EMBL/GenBank/DDBJ whole genome shotgun (WGS) entry which is preliminary data.</text>
</comment>
<name>A0ACB8D6G1_DERSI</name>
<sequence>MDLEKHISSWLPHLDNEGMQLTVQKLLDCGVQSLEHLKYVVEADLMFLNVASRRILLEKFQTAASPAVQVSIPKGSEASVSLLGQAVDIPWDAFPLELVKACQEGRRPLKSDLNEMIICQMEVGDPAPDDQLEPPPDMDDMFDVPPSPCEEYAPSTNGAQQRGGVTKCARPTCRIEEKNPVRPCDTAEADN</sequence>
<evidence type="ECO:0000313" key="1">
    <source>
        <dbReference type="EMBL" id="KAH7959849.1"/>
    </source>
</evidence>
<keyword evidence="2" id="KW-1185">Reference proteome</keyword>
<organism evidence="1 2">
    <name type="scientific">Dermacentor silvarum</name>
    <name type="common">Tick</name>
    <dbReference type="NCBI Taxonomy" id="543639"/>
    <lineage>
        <taxon>Eukaryota</taxon>
        <taxon>Metazoa</taxon>
        <taxon>Ecdysozoa</taxon>
        <taxon>Arthropoda</taxon>
        <taxon>Chelicerata</taxon>
        <taxon>Arachnida</taxon>
        <taxon>Acari</taxon>
        <taxon>Parasitiformes</taxon>
        <taxon>Ixodida</taxon>
        <taxon>Ixodoidea</taxon>
        <taxon>Ixodidae</taxon>
        <taxon>Rhipicephalinae</taxon>
        <taxon>Dermacentor</taxon>
    </lineage>
</organism>